<organism evidence="2 3">
    <name type="scientific">Ceratopteris richardii</name>
    <name type="common">Triangle waterfern</name>
    <dbReference type="NCBI Taxonomy" id="49495"/>
    <lineage>
        <taxon>Eukaryota</taxon>
        <taxon>Viridiplantae</taxon>
        <taxon>Streptophyta</taxon>
        <taxon>Embryophyta</taxon>
        <taxon>Tracheophyta</taxon>
        <taxon>Polypodiopsida</taxon>
        <taxon>Polypodiidae</taxon>
        <taxon>Polypodiales</taxon>
        <taxon>Pteridineae</taxon>
        <taxon>Pteridaceae</taxon>
        <taxon>Parkerioideae</taxon>
        <taxon>Ceratopteris</taxon>
    </lineage>
</organism>
<dbReference type="GO" id="GO:0008194">
    <property type="term" value="F:UDP-glycosyltransferase activity"/>
    <property type="evidence" value="ECO:0007669"/>
    <property type="project" value="InterPro"/>
</dbReference>
<dbReference type="Pfam" id="PF00201">
    <property type="entry name" value="UDPGT"/>
    <property type="match status" value="1"/>
</dbReference>
<evidence type="ECO:0000313" key="3">
    <source>
        <dbReference type="Proteomes" id="UP000825935"/>
    </source>
</evidence>
<dbReference type="Proteomes" id="UP000825935">
    <property type="component" value="Chromosome 16"/>
</dbReference>
<dbReference type="PANTHER" id="PTHR48045:SF31">
    <property type="entry name" value="UDP-GLYCOSYLTRANSFERASE 76B1-LIKE"/>
    <property type="match status" value="1"/>
</dbReference>
<accession>A0A8T2T1R0</accession>
<evidence type="ECO:0000256" key="1">
    <source>
        <dbReference type="ARBA" id="ARBA00022679"/>
    </source>
</evidence>
<evidence type="ECO:0000313" key="2">
    <source>
        <dbReference type="EMBL" id="KAH7387545.1"/>
    </source>
</evidence>
<dbReference type="SUPFAM" id="SSF53756">
    <property type="entry name" value="UDP-Glycosyltransferase/glycogen phosphorylase"/>
    <property type="match status" value="1"/>
</dbReference>
<dbReference type="OrthoDB" id="5835829at2759"/>
<dbReference type="Gene3D" id="3.40.50.2000">
    <property type="entry name" value="Glycogen Phosphorylase B"/>
    <property type="match status" value="1"/>
</dbReference>
<comment type="caution">
    <text evidence="2">The sequence shown here is derived from an EMBL/GenBank/DDBJ whole genome shotgun (WGS) entry which is preliminary data.</text>
</comment>
<reference evidence="2" key="1">
    <citation type="submission" date="2021-08" db="EMBL/GenBank/DDBJ databases">
        <title>WGS assembly of Ceratopteris richardii.</title>
        <authorList>
            <person name="Marchant D.B."/>
            <person name="Chen G."/>
            <person name="Jenkins J."/>
            <person name="Shu S."/>
            <person name="Leebens-Mack J."/>
            <person name="Grimwood J."/>
            <person name="Schmutz J."/>
            <person name="Soltis P."/>
            <person name="Soltis D."/>
            <person name="Chen Z.-H."/>
        </authorList>
    </citation>
    <scope>NUCLEOTIDE SEQUENCE</scope>
    <source>
        <strain evidence="2">Whitten #5841</strain>
        <tissue evidence="2">Leaf</tissue>
    </source>
</reference>
<sequence length="186" mass="20622">MASYPLHQFQALAMGLEVSGQPFLWVVRPDSINMPLQEALPPGFIDRTKDRGLIISWGPQLLILSHPSIGGFFTHGGWNSMIENISIGSVPMICFPHAAEQRLNRVLMSDMWKIGLRLKHRDDGFVQKEEVARVTGDLFHGKEATVLTNSLKHLGEMVKKAAAEGGSATKNLCEFCWAFSIRLGHA</sequence>
<gene>
    <name evidence="2" type="ORF">KP509_16G028800</name>
</gene>
<dbReference type="EMBL" id="CM035421">
    <property type="protein sequence ID" value="KAH7387545.1"/>
    <property type="molecule type" value="Genomic_DNA"/>
</dbReference>
<name>A0A8T2T1R0_CERRI</name>
<dbReference type="PANTHER" id="PTHR48045">
    <property type="entry name" value="UDP-GLYCOSYLTRANSFERASE 72B1"/>
    <property type="match status" value="1"/>
</dbReference>
<keyword evidence="3" id="KW-1185">Reference proteome</keyword>
<dbReference type="InterPro" id="IPR002213">
    <property type="entry name" value="UDP_glucos_trans"/>
</dbReference>
<keyword evidence="1" id="KW-0808">Transferase</keyword>
<evidence type="ECO:0008006" key="4">
    <source>
        <dbReference type="Google" id="ProtNLM"/>
    </source>
</evidence>
<dbReference type="OMA" id="MEGERQW"/>
<proteinExistence type="predicted"/>
<dbReference type="CDD" id="cd03784">
    <property type="entry name" value="GT1_Gtf-like"/>
    <property type="match status" value="1"/>
</dbReference>
<dbReference type="AlphaFoldDB" id="A0A8T2T1R0"/>
<protein>
    <recommendedName>
        <fullName evidence="4">UDP-glycosyltransferases domain-containing protein</fullName>
    </recommendedName>
</protein>